<protein>
    <submittedName>
        <fullName evidence="1">Uncharacterized protein</fullName>
    </submittedName>
</protein>
<dbReference type="Proteomes" id="UP000605392">
    <property type="component" value="Unassembled WGS sequence"/>
</dbReference>
<organism evidence="1 2">
    <name type="scientific">Hymenobacter qilianensis</name>
    <dbReference type="NCBI Taxonomy" id="1385715"/>
    <lineage>
        <taxon>Bacteria</taxon>
        <taxon>Pseudomonadati</taxon>
        <taxon>Bacteroidota</taxon>
        <taxon>Cytophagia</taxon>
        <taxon>Cytophagales</taxon>
        <taxon>Hymenobacteraceae</taxon>
        <taxon>Hymenobacter</taxon>
    </lineage>
</organism>
<dbReference type="EMBL" id="BMFN01000002">
    <property type="protein sequence ID" value="GGF63576.1"/>
    <property type="molecule type" value="Genomic_DNA"/>
</dbReference>
<name>A0ACB5PQY0_9BACT</name>
<sequence>MSQKLLVFLVGLLLVSALGSYLYYRRSVASTPVDPWALVPDDAALVIATRDHPTLVRHLKETQIWDNLTGVRYFQQIEENSALIDSVAGSPSVVMGFLGTKLVLTSLHVTGPTTFDLLFQVPIGTVREYRQLRGLINGLGQDARYRVTTREYRGQQITDLRLRGTGHGITFLNYRNQLIMSTNAGLVETVVRRLEQPELPSIAADFKNTDYLQHKDVDAMLLLNYRQFPRFLGVFFRPELRPSLESITGLGHNGLLGMKLVGNKILFNGFTNPETTRDALHQRLRGQSAQRLRMADVLPLRTALLLHLGLQDMTRLPVARRSAPVDTLADRTGSLLDSLTASFSREAALCYLGSSSPRQIPAKLALVYCPDPLRTATLLGQLRRLTGTSPSFERVGPYRIYQGGVPELPSRLLGGFFTGFDEAPVIAQVGDYLAFGKDVATLRTWLDDVVGKATWSSSPAQVAFLQETQPLARVSLIMDTRNSWNVLLRALVEERRAGLLRNEALFKRFPQLALQFVPPTNEADEDAQYYTQLLLRHPAVGPAVAGLQGANATGGLLTFKTPLSSSPTLVIIKGARIPGVLVQDRAQVLHYITPDNVVAWSDTLPGPVVGPVSRLPVGGNSGYLLATPTQLHLLDMQGRLAPNFPLNLPDTVRASSLTAGPAIGKTPPGLLVGGGGGNLFLFNTNGRVFPGWQPKRLDFNLAAPPHYLVVGGRTVIVALLENGYVYAYNQQGNLYPGFPLSVGSRLNTGAFVEAGTTLGRTRLTVVNQHGERITFNLSGDVVSRSRVATWSRSSVFRLVPDQARRGYVVAREEGGRVSIFDPSGRQLLTQNFLTSGRKPIQYFDFGAGRRVVVITEPAPQRAYVYDAQGRLVGGQPFVSTAPEVGLHYEAVTGTYYLFRTVEAELRRTDLKMN</sequence>
<gene>
    <name evidence="1" type="ORF">GCM10011375_18130</name>
</gene>
<keyword evidence="2" id="KW-1185">Reference proteome</keyword>
<comment type="caution">
    <text evidence="1">The sequence shown here is derived from an EMBL/GenBank/DDBJ whole genome shotgun (WGS) entry which is preliminary data.</text>
</comment>
<accession>A0ACB5PQY0</accession>
<reference evidence="1 2" key="1">
    <citation type="journal article" date="2019" name="Int. J. Syst. Evol. Microbiol.">
        <title>The Global Catalogue of Microorganisms (GCM) 10K type strain sequencing project: providing services to taxonomists for standard genome sequencing and annotation.</title>
        <authorList>
            <consortium name="The Broad Institute Genomics Platform"/>
            <consortium name="The Broad Institute Genome Sequencing Center for Infectious Disease"/>
            <person name="Wu L."/>
            <person name="Ma J."/>
        </authorList>
    </citation>
    <scope>NUCLEOTIDE SEQUENCE [LARGE SCALE GENOMIC DNA]</scope>
    <source>
        <strain evidence="1 2">CGMCC 1.12720</strain>
    </source>
</reference>
<evidence type="ECO:0000313" key="2">
    <source>
        <dbReference type="Proteomes" id="UP000605392"/>
    </source>
</evidence>
<proteinExistence type="predicted"/>
<evidence type="ECO:0000313" key="1">
    <source>
        <dbReference type="EMBL" id="GGF63576.1"/>
    </source>
</evidence>